<dbReference type="Proteomes" id="UP000266177">
    <property type="component" value="Unassembled WGS sequence"/>
</dbReference>
<dbReference type="Pfam" id="PF14151">
    <property type="entry name" value="YfhD"/>
    <property type="match status" value="1"/>
</dbReference>
<dbReference type="InterPro" id="IPR025435">
    <property type="entry name" value="YfhD-like"/>
</dbReference>
<organism evidence="1 2">
    <name type="scientific">Paenibacillus thiaminolyticus</name>
    <name type="common">Bacillus thiaminolyticus</name>
    <dbReference type="NCBI Taxonomy" id="49283"/>
    <lineage>
        <taxon>Bacteria</taxon>
        <taxon>Bacillati</taxon>
        <taxon>Bacillota</taxon>
        <taxon>Bacilli</taxon>
        <taxon>Bacillales</taxon>
        <taxon>Paenibacillaceae</taxon>
        <taxon>Paenibacillus</taxon>
    </lineage>
</organism>
<dbReference type="RefSeq" id="WP_119791219.1">
    <property type="nucleotide sequence ID" value="NZ_QYZD01000002.1"/>
</dbReference>
<evidence type="ECO:0000313" key="2">
    <source>
        <dbReference type="Proteomes" id="UP000266177"/>
    </source>
</evidence>
<reference evidence="1 2" key="1">
    <citation type="submission" date="2018-09" db="EMBL/GenBank/DDBJ databases">
        <title>Paenibacillus SK2017-BO5.</title>
        <authorList>
            <person name="Piskunova J.V."/>
            <person name="Dubiley S.A."/>
            <person name="Severinov K.V."/>
        </authorList>
    </citation>
    <scope>NUCLEOTIDE SEQUENCE [LARGE SCALE GENOMIC DNA]</scope>
    <source>
        <strain evidence="1 2">BO5</strain>
    </source>
</reference>
<name>A0A3A3GP74_PANTH</name>
<sequence length="65" mass="7363">MTNYRDSRRKNHLNAFEEQPDLVVGKTNASAGKNEDVEFSIEQADADDLEALERARQADERAGRL</sequence>
<comment type="caution">
    <text evidence="1">The sequence shown here is derived from an EMBL/GenBank/DDBJ whole genome shotgun (WGS) entry which is preliminary data.</text>
</comment>
<dbReference type="EMBL" id="QYZD01000002">
    <property type="protein sequence ID" value="RJG26150.1"/>
    <property type="molecule type" value="Genomic_DNA"/>
</dbReference>
<accession>A0A3A3GP74</accession>
<proteinExistence type="predicted"/>
<protein>
    <submittedName>
        <fullName evidence="1">YfhD family protein</fullName>
    </submittedName>
</protein>
<evidence type="ECO:0000313" key="1">
    <source>
        <dbReference type="EMBL" id="RJG26150.1"/>
    </source>
</evidence>
<gene>
    <name evidence="1" type="ORF">DQX05_04480</name>
</gene>
<dbReference type="AlphaFoldDB" id="A0A3A3GP74"/>
<dbReference type="OrthoDB" id="2664983at2"/>